<evidence type="ECO:0000313" key="7">
    <source>
        <dbReference type="Proteomes" id="UP000505306"/>
    </source>
</evidence>
<sequence length="352" mass="39513">MENTVKIVSAAKQLPQYTRETKEILPYVTAWLEGQDERFKRKVLKIFEGAGVDRRYSIMDAHEVFMKTSFEERNDIYVREMKQLSRKALQNALDKVNWRADSIDFLITVSCTGIMIPSVDAYLINDFQMKQDVVRLPVTEMGCAAGVSGVIYAKNFLKANPNKRAAVVALESPTATFQLSDYSMVNIVSAAIFGDGAACVLLSSEENSEGATILDEAMYHFYDATTMMGFKLVNTGLQMILDKEVPQKIADHFPQIIHPFLEKNGKTIDQIDHLIFHPGGKKIVQTVETLFGDSGKNIDDTKETLRLYGNMSSATVLYVLERFMDKKPKKGELGLMLSFGPGFSAQRVLIEF</sequence>
<dbReference type="EMBL" id="CP049057">
    <property type="protein sequence ID" value="QIE60852.1"/>
    <property type="molecule type" value="Genomic_DNA"/>
</dbReference>
<keyword evidence="7" id="KW-1185">Reference proteome</keyword>
<evidence type="ECO:0000259" key="4">
    <source>
        <dbReference type="Pfam" id="PF02797"/>
    </source>
</evidence>
<dbReference type="InterPro" id="IPR016039">
    <property type="entry name" value="Thiolase-like"/>
</dbReference>
<evidence type="ECO:0000256" key="1">
    <source>
        <dbReference type="ARBA" id="ARBA00005531"/>
    </source>
</evidence>
<proteinExistence type="inferred from homology"/>
<dbReference type="AlphaFoldDB" id="A0A6G6GQM5"/>
<dbReference type="GO" id="GO:0016020">
    <property type="term" value="C:membrane"/>
    <property type="evidence" value="ECO:0007669"/>
    <property type="project" value="InterPro"/>
</dbReference>
<dbReference type="Proteomes" id="UP000505306">
    <property type="component" value="Chromosome"/>
</dbReference>
<dbReference type="PIRSF" id="PIRSF000451">
    <property type="entry name" value="PKS_III"/>
    <property type="match status" value="1"/>
</dbReference>
<accession>A0A6G6GQM5</accession>
<dbReference type="GO" id="GO:0016747">
    <property type="term" value="F:acyltransferase activity, transferring groups other than amino-acyl groups"/>
    <property type="evidence" value="ECO:0007669"/>
    <property type="project" value="InterPro"/>
</dbReference>
<dbReference type="Pfam" id="PF02797">
    <property type="entry name" value="Chal_sti_synt_C"/>
    <property type="match status" value="1"/>
</dbReference>
<gene>
    <name evidence="6" type="ORF">G5B37_02085</name>
</gene>
<keyword evidence="2" id="KW-0808">Transferase</keyword>
<dbReference type="InterPro" id="IPR013601">
    <property type="entry name" value="FAE1_typ3_polyketide_synth"/>
</dbReference>
<reference evidence="6 7" key="1">
    <citation type="submission" date="2020-02" db="EMBL/GenBank/DDBJ databases">
        <title>Complete genome sequence of Flavobacteriaceae bacterium.</title>
        <authorList>
            <person name="Kim S.-J."/>
            <person name="Kim Y.-S."/>
            <person name="Kim K.-H."/>
        </authorList>
    </citation>
    <scope>NUCLEOTIDE SEQUENCE [LARGE SCALE GENOMIC DNA]</scope>
    <source>
        <strain evidence="6 7">RR4-40</strain>
    </source>
</reference>
<dbReference type="GO" id="GO:0030639">
    <property type="term" value="P:polyketide biosynthetic process"/>
    <property type="evidence" value="ECO:0007669"/>
    <property type="project" value="TreeGrafter"/>
</dbReference>
<dbReference type="Pfam" id="PF08392">
    <property type="entry name" value="FAE1_CUT1_RppA"/>
    <property type="match status" value="1"/>
</dbReference>
<organism evidence="6 7">
    <name type="scientific">Rasiella rasia</name>
    <dbReference type="NCBI Taxonomy" id="2744027"/>
    <lineage>
        <taxon>Bacteria</taxon>
        <taxon>Pseudomonadati</taxon>
        <taxon>Bacteroidota</taxon>
        <taxon>Flavobacteriia</taxon>
        <taxon>Flavobacteriales</taxon>
        <taxon>Flavobacteriaceae</taxon>
        <taxon>Rasiella</taxon>
    </lineage>
</organism>
<dbReference type="CDD" id="cd00831">
    <property type="entry name" value="CHS_like"/>
    <property type="match status" value="1"/>
</dbReference>
<dbReference type="KEGG" id="mgel:G5B37_02085"/>
<dbReference type="InterPro" id="IPR012328">
    <property type="entry name" value="Chalcone/stilbene_synt_C"/>
</dbReference>
<evidence type="ECO:0000259" key="5">
    <source>
        <dbReference type="Pfam" id="PF08392"/>
    </source>
</evidence>
<feature type="domain" description="FAE" evidence="5">
    <location>
        <begin position="65"/>
        <end position="208"/>
    </location>
</feature>
<comment type="similarity">
    <text evidence="1">Belongs to the thiolase-like superfamily. Chalcone/stilbene synthases family.</text>
</comment>
<evidence type="ECO:0000313" key="6">
    <source>
        <dbReference type="EMBL" id="QIE60852.1"/>
    </source>
</evidence>
<evidence type="ECO:0000256" key="3">
    <source>
        <dbReference type="PIRSR" id="PIRSR000451-1"/>
    </source>
</evidence>
<dbReference type="PANTHER" id="PTHR11877:SF46">
    <property type="entry name" value="TYPE III POLYKETIDE SYNTHASE A"/>
    <property type="match status" value="1"/>
</dbReference>
<evidence type="ECO:0000256" key="2">
    <source>
        <dbReference type="ARBA" id="ARBA00022679"/>
    </source>
</evidence>
<dbReference type="Gene3D" id="3.40.47.10">
    <property type="match status" value="2"/>
</dbReference>
<name>A0A6G6GQM5_9FLAO</name>
<feature type="active site" description="Acyl-thioester intermediate" evidence="3">
    <location>
        <position position="143"/>
    </location>
</feature>
<dbReference type="GO" id="GO:0006633">
    <property type="term" value="P:fatty acid biosynthetic process"/>
    <property type="evidence" value="ECO:0007669"/>
    <property type="project" value="InterPro"/>
</dbReference>
<dbReference type="PANTHER" id="PTHR11877">
    <property type="entry name" value="HYDROXYMETHYLGLUTARYL-COA SYNTHASE"/>
    <property type="match status" value="1"/>
</dbReference>
<protein>
    <submittedName>
        <fullName evidence="6">Type III polyketide synthase</fullName>
    </submittedName>
</protein>
<dbReference type="InterPro" id="IPR011141">
    <property type="entry name" value="Polyketide_synthase_type-III"/>
</dbReference>
<dbReference type="SUPFAM" id="SSF53901">
    <property type="entry name" value="Thiolase-like"/>
    <property type="match status" value="2"/>
</dbReference>
<feature type="domain" description="Chalcone/stilbene synthase C-terminal" evidence="4">
    <location>
        <begin position="225"/>
        <end position="350"/>
    </location>
</feature>